<dbReference type="InterPro" id="IPR036259">
    <property type="entry name" value="MFS_trans_sf"/>
</dbReference>
<dbReference type="PANTHER" id="PTHR23502:SF132">
    <property type="entry name" value="POLYAMINE TRANSPORTER 2-RELATED"/>
    <property type="match status" value="1"/>
</dbReference>
<dbReference type="AlphaFoldDB" id="A0A3D9HI00"/>
<comment type="subcellular location">
    <subcellularLocation>
        <location evidence="8">Cell inner membrane</location>
        <topology evidence="8">Multi-pass membrane protein</topology>
    </subcellularLocation>
    <subcellularLocation>
        <location evidence="1">Cell membrane</location>
        <topology evidence="1">Multi-pass membrane protein</topology>
    </subcellularLocation>
</comment>
<evidence type="ECO:0000256" key="3">
    <source>
        <dbReference type="ARBA" id="ARBA00022448"/>
    </source>
</evidence>
<dbReference type="InterPro" id="IPR004812">
    <property type="entry name" value="Efflux_drug-R_Bcr/CmlA"/>
</dbReference>
<dbReference type="Gene3D" id="1.20.1720.10">
    <property type="entry name" value="Multidrug resistance protein D"/>
    <property type="match status" value="1"/>
</dbReference>
<keyword evidence="4" id="KW-1003">Cell membrane</keyword>
<reference evidence="10 11" key="1">
    <citation type="submission" date="2018-07" db="EMBL/GenBank/DDBJ databases">
        <title>Genomic Encyclopedia of Type Strains, Phase III (KMG-III): the genomes of soil and plant-associated and newly described type strains.</title>
        <authorList>
            <person name="Whitman W."/>
        </authorList>
    </citation>
    <scope>NUCLEOTIDE SEQUENCE [LARGE SCALE GENOMIC DNA]</scope>
    <source>
        <strain evidence="10 11">CECT 8488</strain>
    </source>
</reference>
<dbReference type="Proteomes" id="UP000256845">
    <property type="component" value="Unassembled WGS sequence"/>
</dbReference>
<dbReference type="InterPro" id="IPR011701">
    <property type="entry name" value="MFS"/>
</dbReference>
<dbReference type="InterPro" id="IPR020846">
    <property type="entry name" value="MFS_dom"/>
</dbReference>
<sequence length="406" mass="43187">MSAETRPSQPGDLALGEFVTLMAVLISLIALSIDAMLPALAMIGEDLGVAQANDTQMVVTSLFLGLGVGTLFYGPLSDSIGRKPSIYLGLIIFILGSVVSIIAPTFEILLAGRVLQGFGAAGPRIVTMALVRDQYEGRAMARIMSLVMAVFIIVPALAPLVGQGILYFAGWRSIFTVLLGLALVGLVWFGWRQPETLPKHKRVAFSLTRLGGAVWEVLSNRMSAGYTVASGLIFGAFVGYLSTAPQIFQGRYGLGDQFPYYFGALALAIGGASLVNARLVMRLGMRRLSWISLIALTLLSCLFFVIGWQIEGGLPLSLFMAYMLMGFFCIGILFGNFNALAIEPLGHIAGVASAVIGSVQSFVSILFGYFVGQAFDGTALPLVGGFAILGIAAILMMAWTERGQKS</sequence>
<evidence type="ECO:0000313" key="10">
    <source>
        <dbReference type="EMBL" id="RED48586.1"/>
    </source>
</evidence>
<dbReference type="OrthoDB" id="9800416at2"/>
<evidence type="ECO:0000313" key="11">
    <source>
        <dbReference type="Proteomes" id="UP000256845"/>
    </source>
</evidence>
<feature type="transmembrane region" description="Helical" evidence="8">
    <location>
        <begin position="110"/>
        <end position="131"/>
    </location>
</feature>
<evidence type="ECO:0000256" key="6">
    <source>
        <dbReference type="ARBA" id="ARBA00022989"/>
    </source>
</evidence>
<dbReference type="SUPFAM" id="SSF103473">
    <property type="entry name" value="MFS general substrate transporter"/>
    <property type="match status" value="1"/>
</dbReference>
<comment type="caution">
    <text evidence="10">The sequence shown here is derived from an EMBL/GenBank/DDBJ whole genome shotgun (WGS) entry which is preliminary data.</text>
</comment>
<evidence type="ECO:0000256" key="7">
    <source>
        <dbReference type="ARBA" id="ARBA00023136"/>
    </source>
</evidence>
<protein>
    <recommendedName>
        <fullName evidence="8">Bcr/CflA family efflux transporter</fullName>
    </recommendedName>
</protein>
<dbReference type="PANTHER" id="PTHR23502">
    <property type="entry name" value="MAJOR FACILITATOR SUPERFAMILY"/>
    <property type="match status" value="1"/>
</dbReference>
<comment type="similarity">
    <text evidence="2 8">Belongs to the major facilitator superfamily. Bcr/CmlA family.</text>
</comment>
<dbReference type="PROSITE" id="PS50850">
    <property type="entry name" value="MFS"/>
    <property type="match status" value="1"/>
</dbReference>
<evidence type="ECO:0000259" key="9">
    <source>
        <dbReference type="PROSITE" id="PS50850"/>
    </source>
</evidence>
<feature type="transmembrane region" description="Helical" evidence="8">
    <location>
        <begin position="86"/>
        <end position="104"/>
    </location>
</feature>
<keyword evidence="6 8" id="KW-1133">Transmembrane helix</keyword>
<name>A0A3D9HI00_9PROT</name>
<proteinExistence type="inferred from homology"/>
<feature type="transmembrane region" description="Helical" evidence="8">
    <location>
        <begin position="288"/>
        <end position="310"/>
    </location>
</feature>
<dbReference type="RefSeq" id="WP_115937532.1">
    <property type="nucleotide sequence ID" value="NZ_QRDW01000007.1"/>
</dbReference>
<dbReference type="GO" id="GO:1990961">
    <property type="term" value="P:xenobiotic detoxification by transmembrane export across the plasma membrane"/>
    <property type="evidence" value="ECO:0007669"/>
    <property type="project" value="InterPro"/>
</dbReference>
<evidence type="ECO:0000256" key="5">
    <source>
        <dbReference type="ARBA" id="ARBA00022692"/>
    </source>
</evidence>
<dbReference type="CDD" id="cd17320">
    <property type="entry name" value="MFS_MdfA_MDR_like"/>
    <property type="match status" value="1"/>
</dbReference>
<feature type="transmembrane region" description="Helical" evidence="8">
    <location>
        <begin position="226"/>
        <end position="248"/>
    </location>
</feature>
<dbReference type="Pfam" id="PF07690">
    <property type="entry name" value="MFS_1"/>
    <property type="match status" value="1"/>
</dbReference>
<dbReference type="NCBIfam" id="TIGR00710">
    <property type="entry name" value="efflux_Bcr_CflA"/>
    <property type="match status" value="1"/>
</dbReference>
<evidence type="ECO:0000256" key="4">
    <source>
        <dbReference type="ARBA" id="ARBA00022475"/>
    </source>
</evidence>
<keyword evidence="5 8" id="KW-0812">Transmembrane</keyword>
<feature type="transmembrane region" description="Helical" evidence="8">
    <location>
        <begin position="21"/>
        <end position="43"/>
    </location>
</feature>
<gene>
    <name evidence="10" type="ORF">DFP90_10790</name>
</gene>
<keyword evidence="3 8" id="KW-0813">Transport</keyword>
<dbReference type="GO" id="GO:0042910">
    <property type="term" value="F:xenobiotic transmembrane transporter activity"/>
    <property type="evidence" value="ECO:0007669"/>
    <property type="project" value="InterPro"/>
</dbReference>
<feature type="transmembrane region" description="Helical" evidence="8">
    <location>
        <begin position="143"/>
        <end position="168"/>
    </location>
</feature>
<dbReference type="EMBL" id="QRDW01000007">
    <property type="protein sequence ID" value="RED48586.1"/>
    <property type="molecule type" value="Genomic_DNA"/>
</dbReference>
<feature type="transmembrane region" description="Helical" evidence="8">
    <location>
        <begin position="55"/>
        <end position="74"/>
    </location>
</feature>
<dbReference type="GO" id="GO:0005886">
    <property type="term" value="C:plasma membrane"/>
    <property type="evidence" value="ECO:0007669"/>
    <property type="project" value="UniProtKB-SubCell"/>
</dbReference>
<feature type="transmembrane region" description="Helical" evidence="8">
    <location>
        <begin position="316"/>
        <end position="337"/>
    </location>
</feature>
<evidence type="ECO:0000256" key="8">
    <source>
        <dbReference type="RuleBase" id="RU365088"/>
    </source>
</evidence>
<feature type="domain" description="Major facilitator superfamily (MFS) profile" evidence="9">
    <location>
        <begin position="18"/>
        <end position="402"/>
    </location>
</feature>
<feature type="transmembrane region" description="Helical" evidence="8">
    <location>
        <begin position="349"/>
        <end position="372"/>
    </location>
</feature>
<keyword evidence="11" id="KW-1185">Reference proteome</keyword>
<feature type="transmembrane region" description="Helical" evidence="8">
    <location>
        <begin position="260"/>
        <end position="281"/>
    </location>
</feature>
<evidence type="ECO:0000256" key="1">
    <source>
        <dbReference type="ARBA" id="ARBA00004651"/>
    </source>
</evidence>
<organism evidence="10 11">
    <name type="scientific">Aestuariispira insulae</name>
    <dbReference type="NCBI Taxonomy" id="1461337"/>
    <lineage>
        <taxon>Bacteria</taxon>
        <taxon>Pseudomonadati</taxon>
        <taxon>Pseudomonadota</taxon>
        <taxon>Alphaproteobacteria</taxon>
        <taxon>Rhodospirillales</taxon>
        <taxon>Kiloniellaceae</taxon>
        <taxon>Aestuariispira</taxon>
    </lineage>
</organism>
<feature type="transmembrane region" description="Helical" evidence="8">
    <location>
        <begin position="174"/>
        <end position="191"/>
    </location>
</feature>
<keyword evidence="7 8" id="KW-0472">Membrane</keyword>
<feature type="transmembrane region" description="Helical" evidence="8">
    <location>
        <begin position="378"/>
        <end position="399"/>
    </location>
</feature>
<evidence type="ECO:0000256" key="2">
    <source>
        <dbReference type="ARBA" id="ARBA00006236"/>
    </source>
</evidence>
<accession>A0A3D9HI00</accession>
<keyword evidence="8" id="KW-0997">Cell inner membrane</keyword>